<dbReference type="InterPro" id="IPR050736">
    <property type="entry name" value="Sensor_HK_Regulatory"/>
</dbReference>
<keyword evidence="6" id="KW-0902">Two-component regulatory system</keyword>
<protein>
    <recommendedName>
        <fullName evidence="2">histidine kinase</fullName>
        <ecNumber evidence="2">2.7.13.3</ecNumber>
    </recommendedName>
</protein>
<evidence type="ECO:0000256" key="4">
    <source>
        <dbReference type="ARBA" id="ARBA00022679"/>
    </source>
</evidence>
<dbReference type="Pfam" id="PF00512">
    <property type="entry name" value="HisKA"/>
    <property type="match status" value="1"/>
</dbReference>
<dbReference type="CDD" id="cd00082">
    <property type="entry name" value="HisKA"/>
    <property type="match status" value="1"/>
</dbReference>
<evidence type="ECO:0000256" key="5">
    <source>
        <dbReference type="ARBA" id="ARBA00022777"/>
    </source>
</evidence>
<dbReference type="RefSeq" id="WP_382421338.1">
    <property type="nucleotide sequence ID" value="NZ_JBHSCW010000003.1"/>
</dbReference>
<organism evidence="8 9">
    <name type="scientific">Fodinicurvata halophila</name>
    <dbReference type="NCBI Taxonomy" id="1419723"/>
    <lineage>
        <taxon>Bacteria</taxon>
        <taxon>Pseudomonadati</taxon>
        <taxon>Pseudomonadota</taxon>
        <taxon>Alphaproteobacteria</taxon>
        <taxon>Rhodospirillales</taxon>
        <taxon>Rhodovibrionaceae</taxon>
        <taxon>Fodinicurvata</taxon>
    </lineage>
</organism>
<evidence type="ECO:0000313" key="8">
    <source>
        <dbReference type="EMBL" id="MFC4350996.1"/>
    </source>
</evidence>
<dbReference type="PANTHER" id="PTHR43711">
    <property type="entry name" value="TWO-COMPONENT HISTIDINE KINASE"/>
    <property type="match status" value="1"/>
</dbReference>
<feature type="domain" description="Histidine kinase" evidence="7">
    <location>
        <begin position="150"/>
        <end position="370"/>
    </location>
</feature>
<dbReference type="Gene3D" id="1.10.287.130">
    <property type="match status" value="1"/>
</dbReference>
<dbReference type="Proteomes" id="UP001595799">
    <property type="component" value="Unassembled WGS sequence"/>
</dbReference>
<dbReference type="Pfam" id="PF12860">
    <property type="entry name" value="PAS_7"/>
    <property type="match status" value="1"/>
</dbReference>
<dbReference type="InterPro" id="IPR036097">
    <property type="entry name" value="HisK_dim/P_sf"/>
</dbReference>
<dbReference type="SUPFAM" id="SSF47384">
    <property type="entry name" value="Homodimeric domain of signal transducing histidine kinase"/>
    <property type="match status" value="1"/>
</dbReference>
<evidence type="ECO:0000256" key="1">
    <source>
        <dbReference type="ARBA" id="ARBA00000085"/>
    </source>
</evidence>
<dbReference type="PANTHER" id="PTHR43711:SF1">
    <property type="entry name" value="HISTIDINE KINASE 1"/>
    <property type="match status" value="1"/>
</dbReference>
<dbReference type="PROSITE" id="PS50109">
    <property type="entry name" value="HIS_KIN"/>
    <property type="match status" value="1"/>
</dbReference>
<comment type="caution">
    <text evidence="8">The sequence shown here is derived from an EMBL/GenBank/DDBJ whole genome shotgun (WGS) entry which is preliminary data.</text>
</comment>
<dbReference type="SUPFAM" id="SSF55874">
    <property type="entry name" value="ATPase domain of HSP90 chaperone/DNA topoisomerase II/histidine kinase"/>
    <property type="match status" value="1"/>
</dbReference>
<dbReference type="SMART" id="SM00388">
    <property type="entry name" value="HisKA"/>
    <property type="match status" value="1"/>
</dbReference>
<gene>
    <name evidence="8" type="ORF">ACFOW6_05515</name>
</gene>
<evidence type="ECO:0000259" key="7">
    <source>
        <dbReference type="PROSITE" id="PS50109"/>
    </source>
</evidence>
<dbReference type="EMBL" id="JBHSCW010000003">
    <property type="protein sequence ID" value="MFC4350996.1"/>
    <property type="molecule type" value="Genomic_DNA"/>
</dbReference>
<dbReference type="Pfam" id="PF02518">
    <property type="entry name" value="HATPase_c"/>
    <property type="match status" value="1"/>
</dbReference>
<evidence type="ECO:0000256" key="6">
    <source>
        <dbReference type="ARBA" id="ARBA00023012"/>
    </source>
</evidence>
<dbReference type="InterPro" id="IPR004358">
    <property type="entry name" value="Sig_transdc_His_kin-like_C"/>
</dbReference>
<evidence type="ECO:0000256" key="2">
    <source>
        <dbReference type="ARBA" id="ARBA00012438"/>
    </source>
</evidence>
<proteinExistence type="predicted"/>
<dbReference type="InterPro" id="IPR005467">
    <property type="entry name" value="His_kinase_dom"/>
</dbReference>
<dbReference type="PRINTS" id="PR00344">
    <property type="entry name" value="BCTRLSENSOR"/>
</dbReference>
<reference evidence="9" key="1">
    <citation type="journal article" date="2019" name="Int. J. Syst. Evol. Microbiol.">
        <title>The Global Catalogue of Microorganisms (GCM) 10K type strain sequencing project: providing services to taxonomists for standard genome sequencing and annotation.</title>
        <authorList>
            <consortium name="The Broad Institute Genomics Platform"/>
            <consortium name="The Broad Institute Genome Sequencing Center for Infectious Disease"/>
            <person name="Wu L."/>
            <person name="Ma J."/>
        </authorList>
    </citation>
    <scope>NUCLEOTIDE SEQUENCE [LARGE SCALE GENOMIC DNA]</scope>
    <source>
        <strain evidence="9">CECT 8472</strain>
    </source>
</reference>
<dbReference type="EC" id="2.7.13.3" evidence="2"/>
<name>A0ABV8UJG7_9PROT</name>
<keyword evidence="3" id="KW-0597">Phosphoprotein</keyword>
<dbReference type="Gene3D" id="3.30.450.20">
    <property type="entry name" value="PAS domain"/>
    <property type="match status" value="1"/>
</dbReference>
<keyword evidence="9" id="KW-1185">Reference proteome</keyword>
<dbReference type="InterPro" id="IPR003661">
    <property type="entry name" value="HisK_dim/P_dom"/>
</dbReference>
<evidence type="ECO:0000313" key="9">
    <source>
        <dbReference type="Proteomes" id="UP001595799"/>
    </source>
</evidence>
<sequence>MQEVLNELRLLREAVDITPSPFALYDRHNRLLVWNKSYENIHHEAFRKLPRPIAYEDVIRLTLNNELSEEEADQQVAIRLRAHQVADGRPSDHLYPDGRWFRILKKRTASGAIAGFATDITELKHREFELEQANRVAELASVAKSEFLAMMSHELRTPLNAIIGFSDIIRNEVFGEIRVGRYRGYAEDIHNSGQHLLQVINQILDMSKAEAGKLEIGDEEVELKDLLTRAVTMVTPRARQDGIALLQELPEEAIPFRGDSVRLLQILLNLLSNSVKFTPKNGTVHASLLDTPSGVEFVIRDTGIGISKDDMERVLEPFYQALSPSTRGHEGTGLGLPLTKRLIELHGGRMEIESAPGEGTTVRVLLPADRITIDPPGKTTALTASTGS</sequence>
<accession>A0ABV8UJG7</accession>
<dbReference type="SMART" id="SM00387">
    <property type="entry name" value="HATPase_c"/>
    <property type="match status" value="1"/>
</dbReference>
<keyword evidence="5 8" id="KW-0418">Kinase</keyword>
<dbReference type="InterPro" id="IPR036890">
    <property type="entry name" value="HATPase_C_sf"/>
</dbReference>
<evidence type="ECO:0000256" key="3">
    <source>
        <dbReference type="ARBA" id="ARBA00022553"/>
    </source>
</evidence>
<comment type="catalytic activity">
    <reaction evidence="1">
        <text>ATP + protein L-histidine = ADP + protein N-phospho-L-histidine.</text>
        <dbReference type="EC" id="2.7.13.3"/>
    </reaction>
</comment>
<dbReference type="Gene3D" id="3.30.565.10">
    <property type="entry name" value="Histidine kinase-like ATPase, C-terminal domain"/>
    <property type="match status" value="1"/>
</dbReference>
<dbReference type="InterPro" id="IPR003594">
    <property type="entry name" value="HATPase_dom"/>
</dbReference>
<keyword evidence="4" id="KW-0808">Transferase</keyword>
<dbReference type="GO" id="GO:0016301">
    <property type="term" value="F:kinase activity"/>
    <property type="evidence" value="ECO:0007669"/>
    <property type="project" value="UniProtKB-KW"/>
</dbReference>